<name>A0ABW8T8Z3_9CLOT</name>
<gene>
    <name evidence="3" type="ORF">ACJDT4_00310</name>
</gene>
<feature type="transmembrane region" description="Helical" evidence="2">
    <location>
        <begin position="6"/>
        <end position="30"/>
    </location>
</feature>
<comment type="caution">
    <text evidence="3">The sequence shown here is derived from an EMBL/GenBank/DDBJ whole genome shotgun (WGS) entry which is preliminary data.</text>
</comment>
<protein>
    <submittedName>
        <fullName evidence="3">Uncharacterized protein</fullName>
    </submittedName>
</protein>
<organism evidence="3 4">
    <name type="scientific">Clostridium neuense</name>
    <dbReference type="NCBI Taxonomy" id="1728934"/>
    <lineage>
        <taxon>Bacteria</taxon>
        <taxon>Bacillati</taxon>
        <taxon>Bacillota</taxon>
        <taxon>Clostridia</taxon>
        <taxon>Eubacteriales</taxon>
        <taxon>Clostridiaceae</taxon>
        <taxon>Clostridium</taxon>
    </lineage>
</organism>
<proteinExistence type="predicted"/>
<evidence type="ECO:0000256" key="2">
    <source>
        <dbReference type="SAM" id="Phobius"/>
    </source>
</evidence>
<keyword evidence="2" id="KW-0812">Transmembrane</keyword>
<accession>A0ABW8T8Z3</accession>
<evidence type="ECO:0000313" key="3">
    <source>
        <dbReference type="EMBL" id="MFL0248847.1"/>
    </source>
</evidence>
<dbReference type="EMBL" id="JBJIAA010000001">
    <property type="protein sequence ID" value="MFL0248847.1"/>
    <property type="molecule type" value="Genomic_DNA"/>
</dbReference>
<evidence type="ECO:0000313" key="4">
    <source>
        <dbReference type="Proteomes" id="UP001623592"/>
    </source>
</evidence>
<dbReference type="Proteomes" id="UP001623592">
    <property type="component" value="Unassembled WGS sequence"/>
</dbReference>
<evidence type="ECO:0000256" key="1">
    <source>
        <dbReference type="SAM" id="Coils"/>
    </source>
</evidence>
<dbReference type="RefSeq" id="WP_406785526.1">
    <property type="nucleotide sequence ID" value="NZ_JBJIAA010000001.1"/>
</dbReference>
<feature type="coiled-coil region" evidence="1">
    <location>
        <begin position="151"/>
        <end position="178"/>
    </location>
</feature>
<keyword evidence="2" id="KW-0472">Membrane</keyword>
<keyword evidence="2" id="KW-1133">Transmembrane helix</keyword>
<keyword evidence="4" id="KW-1185">Reference proteome</keyword>
<sequence length="180" mass="19181">MVSNNILMIIATIGATFGVVGTVIGAIPYLTKKGINVQSTISNVDKGLTASDGVLSVASELLPSNPIVNALKIVDKYAHVGVNQAEQLYLTSQFPVDQRNAKAKETIYAALTAANIVVTPEIEKIIDGAIETEVLALGHKLPTEAEKAAQFENIQKENSKLVQENQTLNEKLANIAAQTK</sequence>
<reference evidence="3 4" key="1">
    <citation type="submission" date="2024-11" db="EMBL/GenBank/DDBJ databases">
        <authorList>
            <person name="Heng Y.C."/>
            <person name="Lim A.C.H."/>
            <person name="Lee J.K.Y."/>
            <person name="Kittelmann S."/>
        </authorList>
    </citation>
    <scope>NUCLEOTIDE SEQUENCE [LARGE SCALE GENOMIC DNA]</scope>
    <source>
        <strain evidence="3 4">WILCCON 0114</strain>
    </source>
</reference>
<keyword evidence="1" id="KW-0175">Coiled coil</keyword>